<dbReference type="SMART" id="SM00342">
    <property type="entry name" value="HTH_ARAC"/>
    <property type="match status" value="1"/>
</dbReference>
<dbReference type="InterPro" id="IPR018062">
    <property type="entry name" value="HTH_AraC-typ_CS"/>
</dbReference>
<dbReference type="EMBL" id="CP112998">
    <property type="protein sequence ID" value="WAC13381.1"/>
    <property type="molecule type" value="Genomic_DNA"/>
</dbReference>
<keyword evidence="6" id="KW-1185">Reference proteome</keyword>
<dbReference type="InterPro" id="IPR014710">
    <property type="entry name" value="RmlC-like_jellyroll"/>
</dbReference>
<gene>
    <name evidence="5" type="ORF">ON006_05340</name>
</gene>
<feature type="domain" description="HTH araC/xylS-type" evidence="4">
    <location>
        <begin position="186"/>
        <end position="285"/>
    </location>
</feature>
<dbReference type="SUPFAM" id="SSF51215">
    <property type="entry name" value="Regulatory protein AraC"/>
    <property type="match status" value="1"/>
</dbReference>
<dbReference type="Gene3D" id="2.60.120.10">
    <property type="entry name" value="Jelly Rolls"/>
    <property type="match status" value="1"/>
</dbReference>
<name>A0A9E8SN36_9BACT</name>
<protein>
    <submittedName>
        <fullName evidence="5">AraC family transcriptional regulator</fullName>
    </submittedName>
</protein>
<keyword evidence="3" id="KW-0804">Transcription</keyword>
<dbReference type="GO" id="GO:0003700">
    <property type="term" value="F:DNA-binding transcription factor activity"/>
    <property type="evidence" value="ECO:0007669"/>
    <property type="project" value="InterPro"/>
</dbReference>
<evidence type="ECO:0000256" key="3">
    <source>
        <dbReference type="ARBA" id="ARBA00023163"/>
    </source>
</evidence>
<evidence type="ECO:0000313" key="5">
    <source>
        <dbReference type="EMBL" id="WAC13381.1"/>
    </source>
</evidence>
<evidence type="ECO:0000313" key="6">
    <source>
        <dbReference type="Proteomes" id="UP001164653"/>
    </source>
</evidence>
<keyword evidence="2" id="KW-0238">DNA-binding</keyword>
<dbReference type="InterPro" id="IPR018060">
    <property type="entry name" value="HTH_AraC"/>
</dbReference>
<dbReference type="PRINTS" id="PR00032">
    <property type="entry name" value="HTHARAC"/>
</dbReference>
<dbReference type="GO" id="GO:0043565">
    <property type="term" value="F:sequence-specific DNA binding"/>
    <property type="evidence" value="ECO:0007669"/>
    <property type="project" value="InterPro"/>
</dbReference>
<dbReference type="Gene3D" id="1.10.10.60">
    <property type="entry name" value="Homeodomain-like"/>
    <property type="match status" value="2"/>
</dbReference>
<proteinExistence type="predicted"/>
<dbReference type="Pfam" id="PF02311">
    <property type="entry name" value="AraC_binding"/>
    <property type="match status" value="1"/>
</dbReference>
<organism evidence="5 6">
    <name type="scientific">Dyadobacter pollutisoli</name>
    <dbReference type="NCBI Taxonomy" id="2910158"/>
    <lineage>
        <taxon>Bacteria</taxon>
        <taxon>Pseudomonadati</taxon>
        <taxon>Bacteroidota</taxon>
        <taxon>Cytophagia</taxon>
        <taxon>Cytophagales</taxon>
        <taxon>Spirosomataceae</taxon>
        <taxon>Dyadobacter</taxon>
    </lineage>
</organism>
<dbReference type="PROSITE" id="PS01124">
    <property type="entry name" value="HTH_ARAC_FAMILY_2"/>
    <property type="match status" value="1"/>
</dbReference>
<dbReference type="InterPro" id="IPR020449">
    <property type="entry name" value="Tscrpt_reg_AraC-type_HTH"/>
</dbReference>
<dbReference type="InterPro" id="IPR009057">
    <property type="entry name" value="Homeodomain-like_sf"/>
</dbReference>
<dbReference type="PANTHER" id="PTHR43280:SF2">
    <property type="entry name" value="HTH-TYPE TRANSCRIPTIONAL REGULATOR EXSA"/>
    <property type="match status" value="1"/>
</dbReference>
<evidence type="ECO:0000256" key="2">
    <source>
        <dbReference type="ARBA" id="ARBA00023125"/>
    </source>
</evidence>
<dbReference type="InterPro" id="IPR037923">
    <property type="entry name" value="HTH-like"/>
</dbReference>
<accession>A0A9E8SN36</accession>
<dbReference type="SUPFAM" id="SSF46689">
    <property type="entry name" value="Homeodomain-like"/>
    <property type="match status" value="2"/>
</dbReference>
<evidence type="ECO:0000259" key="4">
    <source>
        <dbReference type="PROSITE" id="PS01124"/>
    </source>
</evidence>
<dbReference type="Pfam" id="PF12833">
    <property type="entry name" value="HTH_18"/>
    <property type="match status" value="1"/>
</dbReference>
<dbReference type="PROSITE" id="PS00041">
    <property type="entry name" value="HTH_ARAC_FAMILY_1"/>
    <property type="match status" value="1"/>
</dbReference>
<reference evidence="5" key="1">
    <citation type="submission" date="2022-11" db="EMBL/GenBank/DDBJ databases">
        <title>Dyadobacter pollutisoli sp. nov., isolated from plastic dumped soil.</title>
        <authorList>
            <person name="Kim J.M."/>
            <person name="Kim K.R."/>
            <person name="Lee J.K."/>
            <person name="Hao L."/>
            <person name="Jeon C.O."/>
        </authorList>
    </citation>
    <scope>NUCLEOTIDE SEQUENCE</scope>
    <source>
        <strain evidence="5">U1</strain>
    </source>
</reference>
<dbReference type="KEGG" id="dpf:ON006_05340"/>
<keyword evidence="1" id="KW-0805">Transcription regulation</keyword>
<dbReference type="AlphaFoldDB" id="A0A9E8SN36"/>
<sequence>MKTKSTRTILDLGALGVDNAVLLGRYSYYGASSSLQPHMHESIMEIVYCDRGQQVYEVGQQQFMIRGGDLFVTFPNEQHSTADQPEEKGIVYWLQIEIPADISHFLGYSGKNAASLLNALKNLPARHFRGNTMIRKYLDEIFQFGKETATDFDRLSIHIRLAQLLQLVVVCSETARNQPGNSLRIERVKKYIEDYLDTNLSIPVLASHHRISQSHFKRWFKNEVGVTPMDYIQRRKIERAKKKLAHHREFNVMDIAYQLNFSSSQYFATVFKKYAGQTPLEYRSRFFIEDLAN</sequence>
<dbReference type="RefSeq" id="WP_244819507.1">
    <property type="nucleotide sequence ID" value="NZ_CP112998.1"/>
</dbReference>
<dbReference type="Proteomes" id="UP001164653">
    <property type="component" value="Chromosome"/>
</dbReference>
<dbReference type="PANTHER" id="PTHR43280">
    <property type="entry name" value="ARAC-FAMILY TRANSCRIPTIONAL REGULATOR"/>
    <property type="match status" value="1"/>
</dbReference>
<dbReference type="InterPro" id="IPR003313">
    <property type="entry name" value="AraC-bd"/>
</dbReference>
<evidence type="ECO:0000256" key="1">
    <source>
        <dbReference type="ARBA" id="ARBA00023015"/>
    </source>
</evidence>